<evidence type="ECO:0000259" key="1">
    <source>
        <dbReference type="Pfam" id="PF00291"/>
    </source>
</evidence>
<dbReference type="AlphaFoldDB" id="A0A0F9HEH1"/>
<proteinExistence type="predicted"/>
<feature type="domain" description="Tryptophan synthase beta chain-like PALP" evidence="1">
    <location>
        <begin position="1"/>
        <end position="55"/>
    </location>
</feature>
<dbReference type="InterPro" id="IPR001926">
    <property type="entry name" value="TrpB-like_PALP"/>
</dbReference>
<evidence type="ECO:0000313" key="2">
    <source>
        <dbReference type="EMBL" id="KKM13826.1"/>
    </source>
</evidence>
<dbReference type="Pfam" id="PF00291">
    <property type="entry name" value="PALP"/>
    <property type="match status" value="1"/>
</dbReference>
<organism evidence="2">
    <name type="scientific">marine sediment metagenome</name>
    <dbReference type="NCBI Taxonomy" id="412755"/>
    <lineage>
        <taxon>unclassified sequences</taxon>
        <taxon>metagenomes</taxon>
        <taxon>ecological metagenomes</taxon>
    </lineage>
</organism>
<reference evidence="2" key="1">
    <citation type="journal article" date="2015" name="Nature">
        <title>Complex archaea that bridge the gap between prokaryotes and eukaryotes.</title>
        <authorList>
            <person name="Spang A."/>
            <person name="Saw J.H."/>
            <person name="Jorgensen S.L."/>
            <person name="Zaremba-Niedzwiedzka K."/>
            <person name="Martijn J."/>
            <person name="Lind A.E."/>
            <person name="van Eijk R."/>
            <person name="Schleper C."/>
            <person name="Guy L."/>
            <person name="Ettema T.J."/>
        </authorList>
    </citation>
    <scope>NUCLEOTIDE SEQUENCE</scope>
</reference>
<dbReference type="InterPro" id="IPR036052">
    <property type="entry name" value="TrpB-like_PALP_sf"/>
</dbReference>
<comment type="caution">
    <text evidence="2">The sequence shown here is derived from an EMBL/GenBank/DDBJ whole genome shotgun (WGS) entry which is preliminary data.</text>
</comment>
<dbReference type="EMBL" id="LAZR01015290">
    <property type="protein sequence ID" value="KKM13826.1"/>
    <property type="molecule type" value="Genomic_DNA"/>
</dbReference>
<dbReference type="SUPFAM" id="SSF53686">
    <property type="entry name" value="Tryptophan synthase beta subunit-like PLP-dependent enzymes"/>
    <property type="match status" value="1"/>
</dbReference>
<gene>
    <name evidence="2" type="ORF">LCGC14_1712330</name>
</gene>
<accession>A0A0F9HEH1</accession>
<sequence length="91" mass="9896">VEVSDEEILETIKTIARATGIFGEPAGVTSYAGYKRLKEEGKISEEERIVCLITGNGLKDIDSSMKVAGEPFLIEPTLEALKEVISKGVRK</sequence>
<dbReference type="Gene3D" id="3.40.50.1100">
    <property type="match status" value="1"/>
</dbReference>
<feature type="non-terminal residue" evidence="2">
    <location>
        <position position="1"/>
    </location>
</feature>
<name>A0A0F9HEH1_9ZZZZ</name>
<protein>
    <recommendedName>
        <fullName evidence="1">Tryptophan synthase beta chain-like PALP domain-containing protein</fullName>
    </recommendedName>
</protein>